<comment type="caution">
    <text evidence="2">The sequence shown here is derived from an EMBL/GenBank/DDBJ whole genome shotgun (WGS) entry which is preliminary data.</text>
</comment>
<sequence length="174" mass="19217">MYNWPRVMAPLSSFEAAVSSNPGGHILQSYSKSVSLSIVSGSLHPSGIDRVVATTRLKDIWGEAGEGKEREYDRDYDVIGLSWPQEEAESTGPSALLTRIPLARHVALRLRRQKRPRCRGCCRTSTPGRDSTAKRFAPDCAMQYSSHRATVNEPLSVGAGPRHDRAAHLREGLY</sequence>
<reference evidence="2 3" key="1">
    <citation type="journal article" date="2019" name="PLoS ONE">
        <title>Comparative genome analysis indicates high evolutionary potential of pathogenicity genes in Colletotrichum tanaceti.</title>
        <authorList>
            <person name="Lelwala R.V."/>
            <person name="Korhonen P.K."/>
            <person name="Young N.D."/>
            <person name="Scott J.B."/>
            <person name="Ades P.A."/>
            <person name="Gasser R.B."/>
            <person name="Taylor P.W.J."/>
        </authorList>
    </citation>
    <scope>NUCLEOTIDE SEQUENCE [LARGE SCALE GENOMIC DNA]</scope>
    <source>
        <strain evidence="2">BRIP57314</strain>
    </source>
</reference>
<evidence type="ECO:0000256" key="1">
    <source>
        <dbReference type="SAM" id="MobiDB-lite"/>
    </source>
</evidence>
<gene>
    <name evidence="2" type="ORF">CTA1_2069</name>
</gene>
<protein>
    <submittedName>
        <fullName evidence="2">Uncharacterized protein</fullName>
    </submittedName>
</protein>
<name>A0A4U6X908_9PEZI</name>
<feature type="region of interest" description="Disordered" evidence="1">
    <location>
        <begin position="152"/>
        <end position="174"/>
    </location>
</feature>
<dbReference type="AlphaFoldDB" id="A0A4U6X908"/>
<evidence type="ECO:0000313" key="2">
    <source>
        <dbReference type="EMBL" id="TKW51593.1"/>
    </source>
</evidence>
<dbReference type="EMBL" id="PJEX01000294">
    <property type="protein sequence ID" value="TKW51593.1"/>
    <property type="molecule type" value="Genomic_DNA"/>
</dbReference>
<feature type="compositionally biased region" description="Basic and acidic residues" evidence="1">
    <location>
        <begin position="161"/>
        <end position="174"/>
    </location>
</feature>
<proteinExistence type="predicted"/>
<dbReference type="Proteomes" id="UP000310108">
    <property type="component" value="Unassembled WGS sequence"/>
</dbReference>
<keyword evidence="3" id="KW-1185">Reference proteome</keyword>
<organism evidence="2 3">
    <name type="scientific">Colletotrichum tanaceti</name>
    <dbReference type="NCBI Taxonomy" id="1306861"/>
    <lineage>
        <taxon>Eukaryota</taxon>
        <taxon>Fungi</taxon>
        <taxon>Dikarya</taxon>
        <taxon>Ascomycota</taxon>
        <taxon>Pezizomycotina</taxon>
        <taxon>Sordariomycetes</taxon>
        <taxon>Hypocreomycetidae</taxon>
        <taxon>Glomerellales</taxon>
        <taxon>Glomerellaceae</taxon>
        <taxon>Colletotrichum</taxon>
        <taxon>Colletotrichum destructivum species complex</taxon>
    </lineage>
</organism>
<evidence type="ECO:0000313" key="3">
    <source>
        <dbReference type="Proteomes" id="UP000310108"/>
    </source>
</evidence>
<accession>A0A4U6X908</accession>